<dbReference type="InterPro" id="IPR036291">
    <property type="entry name" value="NAD(P)-bd_dom_sf"/>
</dbReference>
<accession>A0ABS5QT51</accession>
<dbReference type="InterPro" id="IPR001509">
    <property type="entry name" value="Epimerase_deHydtase"/>
</dbReference>
<evidence type="ECO:0000313" key="2">
    <source>
        <dbReference type="EMBL" id="MBS9336373.1"/>
    </source>
</evidence>
<dbReference type="PANTHER" id="PTHR43355:SF2">
    <property type="entry name" value="FLAVIN REDUCTASE (NADPH)"/>
    <property type="match status" value="1"/>
</dbReference>
<dbReference type="Proteomes" id="UP000735205">
    <property type="component" value="Unassembled WGS sequence"/>
</dbReference>
<dbReference type="EMBL" id="JAAMFJ010000002">
    <property type="protein sequence ID" value="MBS9336373.1"/>
    <property type="molecule type" value="Genomic_DNA"/>
</dbReference>
<feature type="domain" description="NAD-dependent epimerase/dehydratase" evidence="1">
    <location>
        <begin position="3"/>
        <end position="80"/>
    </location>
</feature>
<evidence type="ECO:0000259" key="1">
    <source>
        <dbReference type="Pfam" id="PF01370"/>
    </source>
</evidence>
<dbReference type="SUPFAM" id="SSF51735">
    <property type="entry name" value="NAD(P)-binding Rossmann-fold domains"/>
    <property type="match status" value="1"/>
</dbReference>
<dbReference type="Pfam" id="PF01370">
    <property type="entry name" value="Epimerase"/>
    <property type="match status" value="1"/>
</dbReference>
<reference evidence="2 3" key="1">
    <citation type="submission" date="2020-02" db="EMBL/GenBank/DDBJ databases">
        <title>Fructobacillus sp. isolated from paper mulberry of Taiwan.</title>
        <authorList>
            <person name="Lin S.-T."/>
        </authorList>
    </citation>
    <scope>NUCLEOTIDE SEQUENCE [LARGE SCALE GENOMIC DNA]</scope>
    <source>
        <strain evidence="2 3">M1-21</strain>
    </source>
</reference>
<dbReference type="Gene3D" id="3.40.50.720">
    <property type="entry name" value="NAD(P)-binding Rossmann-like Domain"/>
    <property type="match status" value="1"/>
</dbReference>
<evidence type="ECO:0000313" key="3">
    <source>
        <dbReference type="Proteomes" id="UP000735205"/>
    </source>
</evidence>
<comment type="caution">
    <text evidence="2">The sequence shown here is derived from an EMBL/GenBank/DDBJ whole genome shotgun (WGS) entry which is preliminary data.</text>
</comment>
<sequence length="217" mass="23467">MNVFVIGATGMAGSAVVKEARKQGLEVIANGRNLDKLMALKGADQGIILLQKDAFQLTEKDFKQVDSIIDAFAIAPDQAYRQVDLAAKLVALLRNQETRIGFILGAGSLYADDSKTSLVYDAIKADDSSKPWRATPENQLYELDFLKNVQNVNWFGVSPAISFLPGEKSDKILYGTDVVLTNEAGKSETTAGTMAVAVVDELLKPAHQQSRFTVANG</sequence>
<name>A0ABS5QT51_9LACO</name>
<dbReference type="InterPro" id="IPR051606">
    <property type="entry name" value="Polyketide_Oxido-like"/>
</dbReference>
<organism evidence="2 3">
    <name type="scientific">Fructobacillus papyrifericola</name>
    <dbReference type="NCBI Taxonomy" id="2713172"/>
    <lineage>
        <taxon>Bacteria</taxon>
        <taxon>Bacillati</taxon>
        <taxon>Bacillota</taxon>
        <taxon>Bacilli</taxon>
        <taxon>Lactobacillales</taxon>
        <taxon>Lactobacillaceae</taxon>
        <taxon>Fructobacillus</taxon>
    </lineage>
</organism>
<proteinExistence type="predicted"/>
<protein>
    <submittedName>
        <fullName evidence="2">NAD(P)H-binding protein</fullName>
    </submittedName>
</protein>
<keyword evidence="3" id="KW-1185">Reference proteome</keyword>
<dbReference type="PANTHER" id="PTHR43355">
    <property type="entry name" value="FLAVIN REDUCTASE (NADPH)"/>
    <property type="match status" value="1"/>
</dbReference>
<gene>
    <name evidence="2" type="ORF">G6R28_03885</name>
</gene>
<dbReference type="RefSeq" id="WP_213792934.1">
    <property type="nucleotide sequence ID" value="NZ_JAAMFJ010000002.1"/>
</dbReference>